<dbReference type="GeneID" id="60598284"/>
<proteinExistence type="predicted"/>
<dbReference type="RefSeq" id="WP_198429740.1">
    <property type="nucleotide sequence ID" value="NZ_BAABQO010000014.1"/>
</dbReference>
<dbReference type="Proteomes" id="UP000646844">
    <property type="component" value="Unassembled WGS sequence"/>
</dbReference>
<protein>
    <submittedName>
        <fullName evidence="1">Uncharacterized protein</fullName>
    </submittedName>
</protein>
<gene>
    <name evidence="1" type="ORF">HA332_09630</name>
</gene>
<reference evidence="1" key="1">
    <citation type="journal article" date="2020" name="bioRxiv">
        <title>A rank-normalized archaeal taxonomy based on genome phylogeny resolves widespread incomplete and uneven classifications.</title>
        <authorList>
            <person name="Rinke C."/>
            <person name="Chuvochina M."/>
            <person name="Mussig A.J."/>
            <person name="Chaumeil P.-A."/>
            <person name="Waite D.W."/>
            <person name="Whitman W.B."/>
            <person name="Parks D.H."/>
            <person name="Hugenholtz P."/>
        </authorList>
    </citation>
    <scope>NUCLEOTIDE SEQUENCE</scope>
    <source>
        <strain evidence="1">UBA8838</strain>
    </source>
</reference>
<accession>A0A832WQ37</accession>
<dbReference type="AlphaFoldDB" id="A0A832WQ37"/>
<evidence type="ECO:0000313" key="2">
    <source>
        <dbReference type="Proteomes" id="UP000646844"/>
    </source>
</evidence>
<sequence>MDCLNVSEEIEKESFLGWYDKLSIKKKEGIFGIVRGYDLHGELIKGRSED</sequence>
<evidence type="ECO:0000313" key="1">
    <source>
        <dbReference type="EMBL" id="HII74615.1"/>
    </source>
</evidence>
<dbReference type="EMBL" id="DUJO01000048">
    <property type="protein sequence ID" value="HII74615.1"/>
    <property type="molecule type" value="Genomic_DNA"/>
</dbReference>
<organism evidence="1 2">
    <name type="scientific">Sulfurisphaera tokodaii</name>
    <dbReference type="NCBI Taxonomy" id="111955"/>
    <lineage>
        <taxon>Archaea</taxon>
        <taxon>Thermoproteota</taxon>
        <taxon>Thermoprotei</taxon>
        <taxon>Sulfolobales</taxon>
        <taxon>Sulfolobaceae</taxon>
        <taxon>Sulfurisphaera</taxon>
    </lineage>
</organism>
<comment type="caution">
    <text evidence="1">The sequence shown here is derived from an EMBL/GenBank/DDBJ whole genome shotgun (WGS) entry which is preliminary data.</text>
</comment>
<name>A0A832WQ37_9CREN</name>